<feature type="compositionally biased region" description="Basic and acidic residues" evidence="1">
    <location>
        <begin position="371"/>
        <end position="385"/>
    </location>
</feature>
<gene>
    <name evidence="2" type="ORF">BOKJ2_LOCUS8835</name>
</gene>
<evidence type="ECO:0000313" key="3">
    <source>
        <dbReference type="Proteomes" id="UP000614601"/>
    </source>
</evidence>
<feature type="region of interest" description="Disordered" evidence="1">
    <location>
        <begin position="360"/>
        <end position="388"/>
    </location>
</feature>
<keyword evidence="3" id="KW-1185">Reference proteome</keyword>
<name>A0A811KWM7_9BILA</name>
<dbReference type="Proteomes" id="UP000614601">
    <property type="component" value="Unassembled WGS sequence"/>
</dbReference>
<dbReference type="OrthoDB" id="10508711at2759"/>
<evidence type="ECO:0000256" key="1">
    <source>
        <dbReference type="SAM" id="MobiDB-lite"/>
    </source>
</evidence>
<comment type="caution">
    <text evidence="2">The sequence shown here is derived from an EMBL/GenBank/DDBJ whole genome shotgun (WGS) entry which is preliminary data.</text>
</comment>
<reference evidence="2" key="1">
    <citation type="submission" date="2020-09" db="EMBL/GenBank/DDBJ databases">
        <authorList>
            <person name="Kikuchi T."/>
        </authorList>
    </citation>
    <scope>NUCLEOTIDE SEQUENCE</scope>
    <source>
        <strain evidence="2">SH1</strain>
    </source>
</reference>
<dbReference type="EMBL" id="CAJFDH010000004">
    <property type="protein sequence ID" value="CAD5220220.1"/>
    <property type="molecule type" value="Genomic_DNA"/>
</dbReference>
<protein>
    <submittedName>
        <fullName evidence="2">Uncharacterized protein</fullName>
    </submittedName>
</protein>
<feature type="compositionally biased region" description="Low complexity" evidence="1">
    <location>
        <begin position="99"/>
        <end position="115"/>
    </location>
</feature>
<sequence length="475" mass="52270">MCVPHCSALLRSTKRRQSPGPSLPNGAGSGNSAVLMKPNKSSKRCFNLTLPMSSHPYLTHHYMNSSFDSGMYSDLSMESTFNSTFNNNTTFNSTLNSNCTSNSTTSSNPNSTASSIPAFDSLRSGDASGHQIMGERFLEPASSSSCALQSRRKSALATPASSTAVAFPSNSDASLATQLPQCSMDSGYWESSYESSFDNFRDGSCFESSSDLKTPLSMFKKSNHSNTASPLRSFIISSSPKSKINLFKSPKTTIDVHIDGSFTSGYSKPRSLISFQNHEPEPSTSSANSSILSSAETPSKYVSDSGFSGFTTYSPTKAVYNDMLSPNRYIYSNQDVSIFGERSPLKHLSLNTCYSQRSVTKRPASAISDGPEDKKVKTDENDSDSKVGQMSVTMASRIRTPRFSQKTRELIIGQTREQIEVLNMAKNFFRRFDSAVPAQIPLFETEEEFETFAWEKYESDYGRLITKRKVVRLDD</sequence>
<dbReference type="EMBL" id="CAJFCW020000004">
    <property type="protein sequence ID" value="CAG9113370.1"/>
    <property type="molecule type" value="Genomic_DNA"/>
</dbReference>
<accession>A0A811KWM7</accession>
<dbReference type="AlphaFoldDB" id="A0A811KWM7"/>
<feature type="region of interest" description="Disordered" evidence="1">
    <location>
        <begin position="13"/>
        <end position="34"/>
    </location>
</feature>
<dbReference type="Proteomes" id="UP000783686">
    <property type="component" value="Unassembled WGS sequence"/>
</dbReference>
<organism evidence="2 3">
    <name type="scientific">Bursaphelenchus okinawaensis</name>
    <dbReference type="NCBI Taxonomy" id="465554"/>
    <lineage>
        <taxon>Eukaryota</taxon>
        <taxon>Metazoa</taxon>
        <taxon>Ecdysozoa</taxon>
        <taxon>Nematoda</taxon>
        <taxon>Chromadorea</taxon>
        <taxon>Rhabditida</taxon>
        <taxon>Tylenchina</taxon>
        <taxon>Tylenchomorpha</taxon>
        <taxon>Aphelenchoidea</taxon>
        <taxon>Aphelenchoididae</taxon>
        <taxon>Bursaphelenchus</taxon>
    </lineage>
</organism>
<feature type="region of interest" description="Disordered" evidence="1">
    <location>
        <begin position="99"/>
        <end position="127"/>
    </location>
</feature>
<evidence type="ECO:0000313" key="2">
    <source>
        <dbReference type="EMBL" id="CAD5220220.1"/>
    </source>
</evidence>
<proteinExistence type="predicted"/>